<name>D3B5I7_HETP5</name>
<dbReference type="EMBL" id="ADBJ01000017">
    <property type="protein sequence ID" value="EFA83135.1"/>
    <property type="molecule type" value="Genomic_DNA"/>
</dbReference>
<reference evidence="2 3" key="1">
    <citation type="journal article" date="2011" name="Genome Res.">
        <title>Phylogeny-wide analysis of social amoeba genomes highlights ancient origins for complex intercellular communication.</title>
        <authorList>
            <person name="Heidel A.J."/>
            <person name="Lawal H.M."/>
            <person name="Felder M."/>
            <person name="Schilde C."/>
            <person name="Helps N.R."/>
            <person name="Tunggal B."/>
            <person name="Rivero F."/>
            <person name="John U."/>
            <person name="Schleicher M."/>
            <person name="Eichinger L."/>
            <person name="Platzer M."/>
            <person name="Noegel A.A."/>
            <person name="Schaap P."/>
            <person name="Gloeckner G."/>
        </authorList>
    </citation>
    <scope>NUCLEOTIDE SEQUENCE [LARGE SCALE GENOMIC DNA]</scope>
    <source>
        <strain evidence="3">ATCC 26659 / Pp 5 / PN500</strain>
    </source>
</reference>
<comment type="caution">
    <text evidence="2">The sequence shown here is derived from an EMBL/GenBank/DDBJ whole genome shotgun (WGS) entry which is preliminary data.</text>
</comment>
<accession>D3B5I7</accession>
<organism evidence="2 3">
    <name type="scientific">Heterostelium pallidum (strain ATCC 26659 / Pp 5 / PN500)</name>
    <name type="common">Cellular slime mold</name>
    <name type="synonym">Polysphondylium pallidum</name>
    <dbReference type="NCBI Taxonomy" id="670386"/>
    <lineage>
        <taxon>Eukaryota</taxon>
        <taxon>Amoebozoa</taxon>
        <taxon>Evosea</taxon>
        <taxon>Eumycetozoa</taxon>
        <taxon>Dictyostelia</taxon>
        <taxon>Acytosteliales</taxon>
        <taxon>Acytosteliaceae</taxon>
        <taxon>Heterostelium</taxon>
    </lineage>
</organism>
<sequence>MSNSLIDLDFETTTSNPSPQTLPLTGEALIGYSSPNAGRKKKSIEKTSGESNIFDELGMNDPTKKSESKPEPPVLDSSSDCLIDFSSPPLPKK</sequence>
<dbReference type="FunCoup" id="D3B5I7">
    <property type="interactions" value="421"/>
</dbReference>
<dbReference type="AlphaFoldDB" id="D3B5I7"/>
<evidence type="ECO:0000313" key="2">
    <source>
        <dbReference type="EMBL" id="EFA83135.1"/>
    </source>
</evidence>
<feature type="compositionally biased region" description="Polar residues" evidence="1">
    <location>
        <begin position="1"/>
        <end position="23"/>
    </location>
</feature>
<evidence type="ECO:0000256" key="1">
    <source>
        <dbReference type="SAM" id="MobiDB-lite"/>
    </source>
</evidence>
<dbReference type="OMA" id="DHTANQQ"/>
<feature type="region of interest" description="Disordered" evidence="1">
    <location>
        <begin position="1"/>
        <end position="93"/>
    </location>
</feature>
<protein>
    <submittedName>
        <fullName evidence="2">Uncharacterized protein</fullName>
    </submittedName>
</protein>
<dbReference type="RefSeq" id="XP_020435252.1">
    <property type="nucleotide sequence ID" value="XM_020574838.1"/>
</dbReference>
<keyword evidence="3" id="KW-1185">Reference proteome</keyword>
<proteinExistence type="predicted"/>
<gene>
    <name evidence="2" type="ORF">PPL_03925</name>
</gene>
<dbReference type="InParanoid" id="D3B5I7"/>
<dbReference type="Proteomes" id="UP000001396">
    <property type="component" value="Unassembled WGS sequence"/>
</dbReference>
<dbReference type="GeneID" id="31359412"/>
<evidence type="ECO:0000313" key="3">
    <source>
        <dbReference type="Proteomes" id="UP000001396"/>
    </source>
</evidence>